<protein>
    <submittedName>
        <fullName evidence="1">Pleckstrin homology domain-containing protein</fullName>
    </submittedName>
</protein>
<proteinExistence type="predicted"/>
<dbReference type="PANTHER" id="PTHR16166">
    <property type="entry name" value="VACUOLAR PROTEIN SORTING-ASSOCIATED PROTEIN VPS13"/>
    <property type="match status" value="1"/>
</dbReference>
<dbReference type="GO" id="GO:0006623">
    <property type="term" value="P:protein targeting to vacuole"/>
    <property type="evidence" value="ECO:0007669"/>
    <property type="project" value="TreeGrafter"/>
</dbReference>
<evidence type="ECO:0000313" key="2">
    <source>
        <dbReference type="Proteomes" id="UP000236291"/>
    </source>
</evidence>
<dbReference type="EMBL" id="ASHM01046886">
    <property type="protein sequence ID" value="PNX84658.1"/>
    <property type="molecule type" value="Genomic_DNA"/>
</dbReference>
<dbReference type="Proteomes" id="UP000236291">
    <property type="component" value="Unassembled WGS sequence"/>
</dbReference>
<reference evidence="1 2" key="1">
    <citation type="journal article" date="2014" name="Am. J. Bot.">
        <title>Genome assembly and annotation for red clover (Trifolium pratense; Fabaceae).</title>
        <authorList>
            <person name="Istvanek J."/>
            <person name="Jaros M."/>
            <person name="Krenek A."/>
            <person name="Repkova J."/>
        </authorList>
    </citation>
    <scope>NUCLEOTIDE SEQUENCE [LARGE SCALE GENOMIC DNA]</scope>
    <source>
        <strain evidence="2">cv. Tatra</strain>
        <tissue evidence="1">Young leaves</tissue>
    </source>
</reference>
<sequence length="180" mass="20307">DGSLDIYAYDGDGNCLRLIISTKPCLYQSVPTKIISIRPFMTFTNRLGQDIFIKLSTEDEPKVLRASDSRMSFVCRGAGGPEKLQILNSNTPPQARAYMSYVPSLLQIDSTRGPQKDLVRLEGTNWSYPLQISREDTISLVLRMNDGTLIFLRTEIRGYEEGTRFVVVFRLGSTDGPIRY</sequence>
<accession>A0A2K3M1I9</accession>
<dbReference type="GO" id="GO:0045053">
    <property type="term" value="P:protein retention in Golgi apparatus"/>
    <property type="evidence" value="ECO:0007669"/>
    <property type="project" value="TreeGrafter"/>
</dbReference>
<evidence type="ECO:0000313" key="1">
    <source>
        <dbReference type="EMBL" id="PNX84658.1"/>
    </source>
</evidence>
<comment type="caution">
    <text evidence="1">The sequence shown here is derived from an EMBL/GenBank/DDBJ whole genome shotgun (WGS) entry which is preliminary data.</text>
</comment>
<reference evidence="1 2" key="2">
    <citation type="journal article" date="2017" name="Front. Plant Sci.">
        <title>Gene Classification and Mining of Molecular Markers Useful in Red Clover (Trifolium pratense) Breeding.</title>
        <authorList>
            <person name="Istvanek J."/>
            <person name="Dluhosova J."/>
            <person name="Dluhos P."/>
            <person name="Patkova L."/>
            <person name="Nedelnik J."/>
            <person name="Repkova J."/>
        </authorList>
    </citation>
    <scope>NUCLEOTIDE SEQUENCE [LARGE SCALE GENOMIC DNA]</scope>
    <source>
        <strain evidence="2">cv. Tatra</strain>
        <tissue evidence="1">Young leaves</tissue>
    </source>
</reference>
<organism evidence="1 2">
    <name type="scientific">Trifolium pratense</name>
    <name type="common">Red clover</name>
    <dbReference type="NCBI Taxonomy" id="57577"/>
    <lineage>
        <taxon>Eukaryota</taxon>
        <taxon>Viridiplantae</taxon>
        <taxon>Streptophyta</taxon>
        <taxon>Embryophyta</taxon>
        <taxon>Tracheophyta</taxon>
        <taxon>Spermatophyta</taxon>
        <taxon>Magnoliopsida</taxon>
        <taxon>eudicotyledons</taxon>
        <taxon>Gunneridae</taxon>
        <taxon>Pentapetalae</taxon>
        <taxon>rosids</taxon>
        <taxon>fabids</taxon>
        <taxon>Fabales</taxon>
        <taxon>Fabaceae</taxon>
        <taxon>Papilionoideae</taxon>
        <taxon>50 kb inversion clade</taxon>
        <taxon>NPAAA clade</taxon>
        <taxon>Hologalegina</taxon>
        <taxon>IRL clade</taxon>
        <taxon>Trifolieae</taxon>
        <taxon>Trifolium</taxon>
    </lineage>
</organism>
<name>A0A2K3M1I9_TRIPR</name>
<dbReference type="PANTHER" id="PTHR16166:SF137">
    <property type="entry name" value="PLECKSTRIN HOMOLOGY (PH) DOMAIN-CONTAINING PROTEIN"/>
    <property type="match status" value="1"/>
</dbReference>
<dbReference type="InterPro" id="IPR026847">
    <property type="entry name" value="VPS13"/>
</dbReference>
<gene>
    <name evidence="1" type="ORF">L195_g040721</name>
</gene>
<feature type="non-terminal residue" evidence="1">
    <location>
        <position position="1"/>
    </location>
</feature>
<dbReference type="STRING" id="57577.A0A2K3M1I9"/>
<dbReference type="AlphaFoldDB" id="A0A2K3M1I9"/>